<feature type="region of interest" description="Disordered" evidence="9">
    <location>
        <begin position="153"/>
        <end position="229"/>
    </location>
</feature>
<evidence type="ECO:0000256" key="5">
    <source>
        <dbReference type="ARBA" id="ARBA00022884"/>
    </source>
</evidence>
<feature type="region of interest" description="Disordered" evidence="9">
    <location>
        <begin position="357"/>
        <end position="382"/>
    </location>
</feature>
<keyword evidence="13" id="KW-1185">Reference proteome</keyword>
<dbReference type="SMART" id="SM00356">
    <property type="entry name" value="ZnF_C3H1"/>
    <property type="match status" value="1"/>
</dbReference>
<dbReference type="Gene3D" id="4.10.1000.10">
    <property type="entry name" value="Zinc finger, CCCH-type"/>
    <property type="match status" value="1"/>
</dbReference>
<feature type="domain" description="HTH La-type RNA-binding" evidence="11">
    <location>
        <begin position="17"/>
        <end position="108"/>
    </location>
</feature>
<dbReference type="InterPro" id="IPR036390">
    <property type="entry name" value="WH_DNA-bd_sf"/>
</dbReference>
<evidence type="ECO:0000256" key="7">
    <source>
        <dbReference type="PROSITE-ProRule" id="PRU00332"/>
    </source>
</evidence>
<keyword evidence="2 8" id="KW-0479">Metal-binding</keyword>
<evidence type="ECO:0000313" key="12">
    <source>
        <dbReference type="EMBL" id="KAJ3052702.1"/>
    </source>
</evidence>
<dbReference type="PROSITE" id="PS50103">
    <property type="entry name" value="ZF_C3H1"/>
    <property type="match status" value="1"/>
</dbReference>
<sequence length="428" mass="47351">MPSHQPEGAYRSQSSDTNDNLTLDQKILKQIEYYFGDHNLSKDTFLRTKINESPLNEVPISLFTTFPKLSAICIDLPTIVNALRQSTRLIVNKDGTTVRRRVPFTGASKKHPTVVCKLFAAGRCKFGKKCRYKHDVNADAGLGGWTAVEPAEEKLGRKRGRENSDRDVGKGKQSVDSNSAKRQRVIEPSVTDLSSQETPYAPPSVSESTAPVTPLGNPQTSSPSPTPSFHTALAAWGAVHFGPSARQRLPAPPLPPQTYSSDSNGWDTMCASCQTYWTDQYKQQGWVAADPYAAAGAEGDVEAVGDEDGSAYVDQEEDRGEYEEEPDEGSHLTPEMIQIFRHSENWKREKQALRKAELDAAKEEEKAQDAATSSTADEEELTHYQRLEAQFGPAAYEIHSLEKAVEARFAKDEATAKPVLWPVVPIRW</sequence>
<dbReference type="PANTHER" id="PTHR22792">
    <property type="entry name" value="LUPUS LA PROTEIN-RELATED"/>
    <property type="match status" value="1"/>
</dbReference>
<dbReference type="Pfam" id="PF05383">
    <property type="entry name" value="La"/>
    <property type="match status" value="1"/>
</dbReference>
<evidence type="ECO:0008006" key="14">
    <source>
        <dbReference type="Google" id="ProtNLM"/>
    </source>
</evidence>
<evidence type="ECO:0000256" key="2">
    <source>
        <dbReference type="ARBA" id="ARBA00022723"/>
    </source>
</evidence>
<dbReference type="InterPro" id="IPR036388">
    <property type="entry name" value="WH-like_DNA-bd_sf"/>
</dbReference>
<evidence type="ECO:0000256" key="1">
    <source>
        <dbReference type="ARBA" id="ARBA00004123"/>
    </source>
</evidence>
<evidence type="ECO:0000256" key="4">
    <source>
        <dbReference type="ARBA" id="ARBA00022833"/>
    </source>
</evidence>
<feature type="region of interest" description="Disordered" evidence="9">
    <location>
        <begin position="305"/>
        <end position="330"/>
    </location>
</feature>
<evidence type="ECO:0000259" key="10">
    <source>
        <dbReference type="PROSITE" id="PS50103"/>
    </source>
</evidence>
<dbReference type="SUPFAM" id="SSF46785">
    <property type="entry name" value="Winged helix' DNA-binding domain"/>
    <property type="match status" value="1"/>
</dbReference>
<dbReference type="GO" id="GO:0005634">
    <property type="term" value="C:nucleus"/>
    <property type="evidence" value="ECO:0007669"/>
    <property type="project" value="UniProtKB-SubCell"/>
</dbReference>
<evidence type="ECO:0000256" key="3">
    <source>
        <dbReference type="ARBA" id="ARBA00022771"/>
    </source>
</evidence>
<name>A0AAD5SGE5_9FUNG</name>
<dbReference type="AlphaFoldDB" id="A0AAD5SGE5"/>
<dbReference type="GO" id="GO:0008270">
    <property type="term" value="F:zinc ion binding"/>
    <property type="evidence" value="ECO:0007669"/>
    <property type="project" value="UniProtKB-KW"/>
</dbReference>
<feature type="compositionally biased region" description="Basic and acidic residues" evidence="9">
    <location>
        <begin position="153"/>
        <end position="170"/>
    </location>
</feature>
<dbReference type="InterPro" id="IPR041367">
    <property type="entry name" value="Znf-CCCH_4"/>
</dbReference>
<gene>
    <name evidence="12" type="ORF">HK097_005827</name>
</gene>
<dbReference type="PROSITE" id="PS50961">
    <property type="entry name" value="HTH_LA"/>
    <property type="match status" value="1"/>
</dbReference>
<dbReference type="GO" id="GO:0006396">
    <property type="term" value="P:RNA processing"/>
    <property type="evidence" value="ECO:0007669"/>
    <property type="project" value="InterPro"/>
</dbReference>
<keyword evidence="3 8" id="KW-0863">Zinc-finger</keyword>
<dbReference type="Proteomes" id="UP001212841">
    <property type="component" value="Unassembled WGS sequence"/>
</dbReference>
<dbReference type="InterPro" id="IPR000571">
    <property type="entry name" value="Znf_CCCH"/>
</dbReference>
<evidence type="ECO:0000256" key="9">
    <source>
        <dbReference type="SAM" id="MobiDB-lite"/>
    </source>
</evidence>
<comment type="subcellular location">
    <subcellularLocation>
        <location evidence="1">Nucleus</location>
    </subcellularLocation>
</comment>
<feature type="compositionally biased region" description="Acidic residues" evidence="9">
    <location>
        <begin position="305"/>
        <end position="327"/>
    </location>
</feature>
<keyword evidence="5 7" id="KW-0694">RNA-binding</keyword>
<keyword evidence="6" id="KW-0539">Nucleus</keyword>
<dbReference type="Pfam" id="PF18044">
    <property type="entry name" value="zf-CCCH_4"/>
    <property type="match status" value="1"/>
</dbReference>
<evidence type="ECO:0000256" key="8">
    <source>
        <dbReference type="PROSITE-ProRule" id="PRU00723"/>
    </source>
</evidence>
<evidence type="ECO:0000259" key="11">
    <source>
        <dbReference type="PROSITE" id="PS50961"/>
    </source>
</evidence>
<dbReference type="GO" id="GO:0003723">
    <property type="term" value="F:RNA binding"/>
    <property type="evidence" value="ECO:0007669"/>
    <property type="project" value="UniProtKB-UniRule"/>
</dbReference>
<dbReference type="SMART" id="SM00715">
    <property type="entry name" value="LA"/>
    <property type="match status" value="1"/>
</dbReference>
<feature type="compositionally biased region" description="Basic and acidic residues" evidence="9">
    <location>
        <begin position="357"/>
        <end position="368"/>
    </location>
</feature>
<dbReference type="SUPFAM" id="SSF90229">
    <property type="entry name" value="CCCH zinc finger"/>
    <property type="match status" value="1"/>
</dbReference>
<organism evidence="12 13">
    <name type="scientific">Rhizophlyctis rosea</name>
    <dbReference type="NCBI Taxonomy" id="64517"/>
    <lineage>
        <taxon>Eukaryota</taxon>
        <taxon>Fungi</taxon>
        <taxon>Fungi incertae sedis</taxon>
        <taxon>Chytridiomycota</taxon>
        <taxon>Chytridiomycota incertae sedis</taxon>
        <taxon>Chytridiomycetes</taxon>
        <taxon>Rhizophlyctidales</taxon>
        <taxon>Rhizophlyctidaceae</taxon>
        <taxon>Rhizophlyctis</taxon>
    </lineage>
</organism>
<dbReference type="EMBL" id="JADGJD010000273">
    <property type="protein sequence ID" value="KAJ3052702.1"/>
    <property type="molecule type" value="Genomic_DNA"/>
</dbReference>
<evidence type="ECO:0000313" key="13">
    <source>
        <dbReference type="Proteomes" id="UP001212841"/>
    </source>
</evidence>
<dbReference type="InterPro" id="IPR045180">
    <property type="entry name" value="La_dom_prot"/>
</dbReference>
<dbReference type="Gene3D" id="1.10.10.10">
    <property type="entry name" value="Winged helix-like DNA-binding domain superfamily/Winged helix DNA-binding domain"/>
    <property type="match status" value="1"/>
</dbReference>
<keyword evidence="4 8" id="KW-0862">Zinc</keyword>
<proteinExistence type="predicted"/>
<comment type="caution">
    <text evidence="12">The sequence shown here is derived from an EMBL/GenBank/DDBJ whole genome shotgun (WGS) entry which is preliminary data.</text>
</comment>
<reference evidence="12" key="1">
    <citation type="submission" date="2020-05" db="EMBL/GenBank/DDBJ databases">
        <title>Phylogenomic resolution of chytrid fungi.</title>
        <authorList>
            <person name="Stajich J.E."/>
            <person name="Amses K."/>
            <person name="Simmons R."/>
            <person name="Seto K."/>
            <person name="Myers J."/>
            <person name="Bonds A."/>
            <person name="Quandt C.A."/>
            <person name="Barry K."/>
            <person name="Liu P."/>
            <person name="Grigoriev I."/>
            <person name="Longcore J.E."/>
            <person name="James T.Y."/>
        </authorList>
    </citation>
    <scope>NUCLEOTIDE SEQUENCE</scope>
    <source>
        <strain evidence="12">JEL0318</strain>
    </source>
</reference>
<dbReference type="InterPro" id="IPR006630">
    <property type="entry name" value="La_HTH"/>
</dbReference>
<evidence type="ECO:0000256" key="6">
    <source>
        <dbReference type="ARBA" id="ARBA00023242"/>
    </source>
</evidence>
<feature type="zinc finger region" description="C3H1-type" evidence="8">
    <location>
        <begin position="110"/>
        <end position="137"/>
    </location>
</feature>
<protein>
    <recommendedName>
        <fullName evidence="14">C3H1-type domain-containing protein</fullName>
    </recommendedName>
</protein>
<feature type="domain" description="C3H1-type" evidence="10">
    <location>
        <begin position="110"/>
        <end position="137"/>
    </location>
</feature>
<dbReference type="GO" id="GO:1990904">
    <property type="term" value="C:ribonucleoprotein complex"/>
    <property type="evidence" value="ECO:0007669"/>
    <property type="project" value="InterPro"/>
</dbReference>
<dbReference type="InterPro" id="IPR002344">
    <property type="entry name" value="Lupus_La"/>
</dbReference>
<dbReference type="InterPro" id="IPR036855">
    <property type="entry name" value="Znf_CCCH_sf"/>
</dbReference>
<dbReference type="PRINTS" id="PR00302">
    <property type="entry name" value="LUPUSLA"/>
</dbReference>
<accession>A0AAD5SGE5</accession>